<dbReference type="Gramene" id="KMS94295">
    <property type="protein sequence ID" value="KMS94295"/>
    <property type="gene ID" value="BVRB_022840"/>
</dbReference>
<dbReference type="SUPFAM" id="SSF52047">
    <property type="entry name" value="RNI-like"/>
    <property type="match status" value="1"/>
</dbReference>
<dbReference type="AlphaFoldDB" id="A0A0J8DU14"/>
<evidence type="ECO:0000313" key="1">
    <source>
        <dbReference type="EMBL" id="KMS94295.1"/>
    </source>
</evidence>
<dbReference type="Proteomes" id="UP000035740">
    <property type="component" value="Unassembled WGS sequence"/>
</dbReference>
<name>A0A0J8DU14_BETVV</name>
<keyword evidence="2" id="KW-1185">Reference proteome</keyword>
<evidence type="ECO:0000313" key="2">
    <source>
        <dbReference type="Proteomes" id="UP000035740"/>
    </source>
</evidence>
<proteinExistence type="predicted"/>
<dbReference type="InterPro" id="IPR032675">
    <property type="entry name" value="LRR_dom_sf"/>
</dbReference>
<reference evidence="1 2" key="1">
    <citation type="journal article" date="2014" name="Nature">
        <title>The genome of the recently domesticated crop plant sugar beet (Beta vulgaris).</title>
        <authorList>
            <person name="Dohm J.C."/>
            <person name="Minoche A.E."/>
            <person name="Holtgrawe D."/>
            <person name="Capella-Gutierrez S."/>
            <person name="Zakrzewski F."/>
            <person name="Tafer H."/>
            <person name="Rupp O."/>
            <person name="Sorensen T.R."/>
            <person name="Stracke R."/>
            <person name="Reinhardt R."/>
            <person name="Goesmann A."/>
            <person name="Kraft T."/>
            <person name="Schulz B."/>
            <person name="Stadler P.F."/>
            <person name="Schmidt T."/>
            <person name="Gabaldon T."/>
            <person name="Lehrach H."/>
            <person name="Weisshaar B."/>
            <person name="Himmelbauer H."/>
        </authorList>
    </citation>
    <scope>NUCLEOTIDE SEQUENCE [LARGE SCALE GENOMIC DNA]</scope>
    <source>
        <tissue evidence="1">Taproot</tissue>
    </source>
</reference>
<sequence length="122" mass="13337">MNEKGITAIGRQLPLARNLKKISINNDKETLQQANFTTFIEGIIDSNVTELQLCDNGIPDLEAAEIGRLLAQSKLESLSLDGNGLGVWAARAISDYLSQPGARLQTLKLSRNRLISNDESTK</sequence>
<protein>
    <submittedName>
        <fullName evidence="1">Uncharacterized protein</fullName>
    </submittedName>
</protein>
<dbReference type="EMBL" id="KQ094497">
    <property type="protein sequence ID" value="KMS94295.1"/>
    <property type="molecule type" value="Genomic_DNA"/>
</dbReference>
<gene>
    <name evidence="1" type="ORF">BVRB_022840</name>
</gene>
<organism evidence="1 2">
    <name type="scientific">Beta vulgaris subsp. vulgaris</name>
    <name type="common">Beet</name>
    <dbReference type="NCBI Taxonomy" id="3555"/>
    <lineage>
        <taxon>Eukaryota</taxon>
        <taxon>Viridiplantae</taxon>
        <taxon>Streptophyta</taxon>
        <taxon>Embryophyta</taxon>
        <taxon>Tracheophyta</taxon>
        <taxon>Spermatophyta</taxon>
        <taxon>Magnoliopsida</taxon>
        <taxon>eudicotyledons</taxon>
        <taxon>Gunneridae</taxon>
        <taxon>Pentapetalae</taxon>
        <taxon>Caryophyllales</taxon>
        <taxon>Chenopodiaceae</taxon>
        <taxon>Betoideae</taxon>
        <taxon>Beta</taxon>
    </lineage>
</organism>
<dbReference type="OrthoDB" id="341587at2759"/>
<accession>A0A0J8DU14</accession>
<dbReference type="Gene3D" id="3.80.10.10">
    <property type="entry name" value="Ribonuclease Inhibitor"/>
    <property type="match status" value="1"/>
</dbReference>